<feature type="compositionally biased region" description="Low complexity" evidence="1">
    <location>
        <begin position="169"/>
        <end position="180"/>
    </location>
</feature>
<dbReference type="PROSITE" id="PS51318">
    <property type="entry name" value="TAT"/>
    <property type="match status" value="1"/>
</dbReference>
<dbReference type="Pfam" id="PF09534">
    <property type="entry name" value="Trp_oprn_chp"/>
    <property type="match status" value="1"/>
</dbReference>
<dbReference type="InterPro" id="IPR006311">
    <property type="entry name" value="TAT_signal"/>
</dbReference>
<dbReference type="EMBL" id="FNBT01000007">
    <property type="protein sequence ID" value="SDF80229.1"/>
    <property type="molecule type" value="Genomic_DNA"/>
</dbReference>
<feature type="transmembrane region" description="Helical" evidence="2">
    <location>
        <begin position="82"/>
        <end position="103"/>
    </location>
</feature>
<dbReference type="RefSeq" id="WP_091769462.1">
    <property type="nucleotide sequence ID" value="NZ_FNBT01000007.1"/>
</dbReference>
<evidence type="ECO:0000256" key="2">
    <source>
        <dbReference type="SAM" id="Phobius"/>
    </source>
</evidence>
<sequence length="213" mass="20917">MTGQGRRELTTAVLGAVVAGALALIAGGQAWATVTAQRRAPLPPVSAELSGAEAAPLVPAAGLVLLAAAVALLAVRGTGRAAVGLLAVAAGGALAWSGARALAGGLDDAGGDLPGLAGATVSDTSADVSATWPLLAVLAGLVAVATGALVVLRGRTWPAMGRRYERTDAAAPATVAAPARPRTDEDRAVDAWKALDRGEDPTEDPTGTPGRDV</sequence>
<protein>
    <submittedName>
        <fullName evidence="3">Trp region conserved hypothetical membrane protein</fullName>
    </submittedName>
</protein>
<accession>A0A1G7P3N2</accession>
<reference evidence="4" key="1">
    <citation type="submission" date="2016-10" db="EMBL/GenBank/DDBJ databases">
        <authorList>
            <person name="Varghese N."/>
            <person name="Submissions S."/>
        </authorList>
    </citation>
    <scope>NUCLEOTIDE SEQUENCE [LARGE SCALE GENOMIC DNA]</scope>
    <source>
        <strain evidence="4">DSM 44268</strain>
    </source>
</reference>
<gene>
    <name evidence="3" type="ORF">SAMN05660662_3409</name>
</gene>
<dbReference type="AlphaFoldDB" id="A0A1G7P3N2"/>
<feature type="transmembrane region" description="Helical" evidence="2">
    <location>
        <begin position="56"/>
        <end position="75"/>
    </location>
</feature>
<feature type="compositionally biased region" description="Basic and acidic residues" evidence="1">
    <location>
        <begin position="181"/>
        <end position="200"/>
    </location>
</feature>
<keyword evidence="2" id="KW-1133">Transmembrane helix</keyword>
<keyword evidence="2" id="KW-0812">Transmembrane</keyword>
<feature type="region of interest" description="Disordered" evidence="1">
    <location>
        <begin position="168"/>
        <end position="213"/>
    </location>
</feature>
<feature type="transmembrane region" description="Helical" evidence="2">
    <location>
        <begin position="132"/>
        <end position="152"/>
    </location>
</feature>
<organism evidence="3 4">
    <name type="scientific">Blastococcus aurantiacus</name>
    <dbReference type="NCBI Taxonomy" id="1550231"/>
    <lineage>
        <taxon>Bacteria</taxon>
        <taxon>Bacillati</taxon>
        <taxon>Actinomycetota</taxon>
        <taxon>Actinomycetes</taxon>
        <taxon>Geodermatophilales</taxon>
        <taxon>Geodermatophilaceae</taxon>
        <taxon>Blastococcus</taxon>
    </lineage>
</organism>
<dbReference type="InterPro" id="IPR019051">
    <property type="entry name" value="Trp_biosyn_TM_oprn/chp"/>
</dbReference>
<evidence type="ECO:0000256" key="1">
    <source>
        <dbReference type="SAM" id="MobiDB-lite"/>
    </source>
</evidence>
<keyword evidence="2" id="KW-0472">Membrane</keyword>
<evidence type="ECO:0000313" key="3">
    <source>
        <dbReference type="EMBL" id="SDF80229.1"/>
    </source>
</evidence>
<dbReference type="Proteomes" id="UP000199406">
    <property type="component" value="Unassembled WGS sequence"/>
</dbReference>
<evidence type="ECO:0000313" key="4">
    <source>
        <dbReference type="Proteomes" id="UP000199406"/>
    </source>
</evidence>
<name>A0A1G7P3N2_9ACTN</name>
<proteinExistence type="predicted"/>
<dbReference type="STRING" id="1550231.SAMN05660662_3409"/>
<keyword evidence="4" id="KW-1185">Reference proteome</keyword>